<gene>
    <name evidence="3" type="ORF">SAMN02982917_6362</name>
</gene>
<feature type="compositionally biased region" description="Low complexity" evidence="1">
    <location>
        <begin position="269"/>
        <end position="278"/>
    </location>
</feature>
<dbReference type="InterPro" id="IPR036465">
    <property type="entry name" value="vWFA_dom_sf"/>
</dbReference>
<evidence type="ECO:0000259" key="2">
    <source>
        <dbReference type="PROSITE" id="PS50234"/>
    </source>
</evidence>
<feature type="domain" description="VWFA" evidence="2">
    <location>
        <begin position="387"/>
        <end position="571"/>
    </location>
</feature>
<dbReference type="Proteomes" id="UP000192936">
    <property type="component" value="Unassembled WGS sequence"/>
</dbReference>
<dbReference type="EMBL" id="FXAK01000009">
    <property type="protein sequence ID" value="SMF88365.1"/>
    <property type="molecule type" value="Genomic_DNA"/>
</dbReference>
<dbReference type="OrthoDB" id="9758211at2"/>
<dbReference type="CDD" id="cd01454">
    <property type="entry name" value="vWA_norD_type"/>
    <property type="match status" value="1"/>
</dbReference>
<dbReference type="RefSeq" id="WP_085091228.1">
    <property type="nucleotide sequence ID" value="NZ_FXAK01000009.1"/>
</dbReference>
<organism evidence="3 4">
    <name type="scientific">Azospirillum oryzae</name>
    <dbReference type="NCBI Taxonomy" id="286727"/>
    <lineage>
        <taxon>Bacteria</taxon>
        <taxon>Pseudomonadati</taxon>
        <taxon>Pseudomonadota</taxon>
        <taxon>Alphaproteobacteria</taxon>
        <taxon>Rhodospirillales</taxon>
        <taxon>Azospirillaceae</taxon>
        <taxon>Azospirillum</taxon>
    </lineage>
</organism>
<evidence type="ECO:0000256" key="1">
    <source>
        <dbReference type="SAM" id="MobiDB-lite"/>
    </source>
</evidence>
<dbReference type="InterPro" id="IPR002035">
    <property type="entry name" value="VWF_A"/>
</dbReference>
<sequence>MNEHPTVPTVPFAPFERRLSAYLVALWRLRAPIRPMRADANSTLPRRLRLTDGLIWVPDSLPGVHADQAAGLYRAALVHAGAHLRFSGPRFPVGTLKPIQVALVSLIEDARVEHLAMRDYPGLLHVWRPFHVAEGGGTPNAPGLMARLARALIDPDHDDGDAWVKKGRSLFFDGRAEWETHEFSRRVGGLLGNDLGQMRLSFNPKTHVVEPAYRDDNLGLWESNLPASAEGETAYESLRTEREERDDGRSDDASPGAEVEERGPVTETPACPAGEEEMAAPPALYSEWDYRIARERPNWVRVVERVPGVEDPVEVRNAATRHAAVADRLAALVRAAGVGRPRRLRRQLEGDRLDLDACIEVMVSRCRNEIPDPRVHAALQHRARDLSALLLLDVSASTGDQVPDGARPVLAVERDAAALFATALDCIGDRFAIHAFRSNGRSNVSYYRLKNFAQAYDDTAMARLASLSPGLSTRLGAALRHGGRLLARQSSHRRLLLVVTDGEPSDIDVADRRLLVEDARQVVFSLAAQGIDVFGIGLDPGGQDCLTRMFGPRNSTVVDRVERLADLLPNLFLTLSR</sequence>
<dbReference type="Pfam" id="PF00092">
    <property type="entry name" value="VWA"/>
    <property type="match status" value="1"/>
</dbReference>
<evidence type="ECO:0000313" key="4">
    <source>
        <dbReference type="Proteomes" id="UP000192936"/>
    </source>
</evidence>
<feature type="compositionally biased region" description="Basic and acidic residues" evidence="1">
    <location>
        <begin position="238"/>
        <end position="252"/>
    </location>
</feature>
<reference evidence="3 4" key="1">
    <citation type="submission" date="2017-04" db="EMBL/GenBank/DDBJ databases">
        <authorList>
            <person name="Afonso C.L."/>
            <person name="Miller P.J."/>
            <person name="Scott M.A."/>
            <person name="Spackman E."/>
            <person name="Goraichik I."/>
            <person name="Dimitrov K.M."/>
            <person name="Suarez D.L."/>
            <person name="Swayne D.E."/>
        </authorList>
    </citation>
    <scope>NUCLEOTIDE SEQUENCE [LARGE SCALE GENOMIC DNA]</scope>
    <source>
        <strain evidence="3 4">A2P</strain>
    </source>
</reference>
<dbReference type="AlphaFoldDB" id="A0A1X7HM50"/>
<name>A0A1X7HM50_9PROT</name>
<dbReference type="PANTHER" id="PTHR41248:SF1">
    <property type="entry name" value="NORD PROTEIN"/>
    <property type="match status" value="1"/>
</dbReference>
<protein>
    <submittedName>
        <fullName evidence="3">von Willebrand factor type A domain-containing protein</fullName>
    </submittedName>
</protein>
<evidence type="ECO:0000313" key="3">
    <source>
        <dbReference type="EMBL" id="SMF88365.1"/>
    </source>
</evidence>
<dbReference type="PROSITE" id="PS50234">
    <property type="entry name" value="VWFA"/>
    <property type="match status" value="1"/>
</dbReference>
<dbReference type="Gene3D" id="3.40.50.410">
    <property type="entry name" value="von Willebrand factor, type A domain"/>
    <property type="match status" value="1"/>
</dbReference>
<proteinExistence type="predicted"/>
<dbReference type="SUPFAM" id="SSF53300">
    <property type="entry name" value="vWA-like"/>
    <property type="match status" value="1"/>
</dbReference>
<dbReference type="PANTHER" id="PTHR41248">
    <property type="entry name" value="NORD PROTEIN"/>
    <property type="match status" value="1"/>
</dbReference>
<feature type="region of interest" description="Disordered" evidence="1">
    <location>
        <begin position="229"/>
        <end position="278"/>
    </location>
</feature>
<dbReference type="InterPro" id="IPR051928">
    <property type="entry name" value="NorD/CobT"/>
</dbReference>
<dbReference type="SMART" id="SM00327">
    <property type="entry name" value="VWA"/>
    <property type="match status" value="1"/>
</dbReference>
<accession>A0A1X7HM50</accession>
<dbReference type="STRING" id="286727.SAMN02982917_6362"/>